<evidence type="ECO:0000313" key="12">
    <source>
        <dbReference type="Proteomes" id="UP001054902"/>
    </source>
</evidence>
<dbReference type="Pfam" id="PF10475">
    <property type="entry name" value="Vps54_N"/>
    <property type="match status" value="1"/>
</dbReference>
<comment type="subcellular location">
    <subcellularLocation>
        <location evidence="1">Golgi apparatus</location>
        <location evidence="1">trans-Golgi network</location>
    </subcellularLocation>
</comment>
<evidence type="ECO:0000256" key="7">
    <source>
        <dbReference type="ARBA" id="ARBA00023054"/>
    </source>
</evidence>
<feature type="compositionally biased region" description="Basic residues" evidence="8">
    <location>
        <begin position="121"/>
        <end position="135"/>
    </location>
</feature>
<evidence type="ECO:0000259" key="10">
    <source>
        <dbReference type="Pfam" id="PF10475"/>
    </source>
</evidence>
<dbReference type="Gene3D" id="6.10.250.860">
    <property type="match status" value="1"/>
</dbReference>
<dbReference type="GO" id="GO:0006896">
    <property type="term" value="P:Golgi to vacuole transport"/>
    <property type="evidence" value="ECO:0007669"/>
    <property type="project" value="TreeGrafter"/>
</dbReference>
<evidence type="ECO:0000256" key="1">
    <source>
        <dbReference type="ARBA" id="ARBA00004601"/>
    </source>
</evidence>
<dbReference type="InterPro" id="IPR019515">
    <property type="entry name" value="VPS54_N"/>
</dbReference>
<dbReference type="InterPro" id="IPR039745">
    <property type="entry name" value="Vps54"/>
</dbReference>
<keyword evidence="12" id="KW-1185">Reference proteome</keyword>
<dbReference type="GO" id="GO:0019905">
    <property type="term" value="F:syntaxin binding"/>
    <property type="evidence" value="ECO:0007669"/>
    <property type="project" value="TreeGrafter"/>
</dbReference>
<feature type="compositionally biased region" description="Polar residues" evidence="8">
    <location>
        <begin position="738"/>
        <end position="748"/>
    </location>
</feature>
<evidence type="ECO:0000256" key="4">
    <source>
        <dbReference type="ARBA" id="ARBA00022448"/>
    </source>
</evidence>
<feature type="domain" description="Vacuolar protein sorting-associated protein 54 N-terminal" evidence="10">
    <location>
        <begin position="374"/>
        <end position="530"/>
    </location>
</feature>
<feature type="compositionally biased region" description="Basic and acidic residues" evidence="8">
    <location>
        <begin position="1212"/>
        <end position="1226"/>
    </location>
</feature>
<comment type="caution">
    <text evidence="11">The sequence shown here is derived from an EMBL/GenBank/DDBJ whole genome shotgun (WGS) entry which is preliminary data.</text>
</comment>
<evidence type="ECO:0000259" key="9">
    <source>
        <dbReference type="Pfam" id="PF07928"/>
    </source>
</evidence>
<evidence type="ECO:0000256" key="3">
    <source>
        <dbReference type="ARBA" id="ARBA00017665"/>
    </source>
</evidence>
<feature type="compositionally biased region" description="Polar residues" evidence="8">
    <location>
        <begin position="1"/>
        <end position="25"/>
    </location>
</feature>
<feature type="region of interest" description="Disordered" evidence="8">
    <location>
        <begin position="1"/>
        <end position="67"/>
    </location>
</feature>
<evidence type="ECO:0000256" key="2">
    <source>
        <dbReference type="ARBA" id="ARBA00009150"/>
    </source>
</evidence>
<keyword evidence="7" id="KW-0175">Coiled coil</keyword>
<dbReference type="GO" id="GO:0000938">
    <property type="term" value="C:GARP complex"/>
    <property type="evidence" value="ECO:0007669"/>
    <property type="project" value="InterPro"/>
</dbReference>
<dbReference type="EMBL" id="BLLK01000027">
    <property type="protein sequence ID" value="GFH48273.1"/>
    <property type="molecule type" value="Genomic_DNA"/>
</dbReference>
<feature type="region of interest" description="Disordered" evidence="8">
    <location>
        <begin position="1184"/>
        <end position="1290"/>
    </location>
</feature>
<reference evidence="11 12" key="1">
    <citation type="journal article" date="2021" name="Sci. Rep.">
        <title>The genome of the diatom Chaetoceros tenuissimus carries an ancient integrated fragment of an extant virus.</title>
        <authorList>
            <person name="Hongo Y."/>
            <person name="Kimura K."/>
            <person name="Takaki Y."/>
            <person name="Yoshida Y."/>
            <person name="Baba S."/>
            <person name="Kobayashi G."/>
            <person name="Nagasaki K."/>
            <person name="Hano T."/>
            <person name="Tomaru Y."/>
        </authorList>
    </citation>
    <scope>NUCLEOTIDE SEQUENCE [LARGE SCALE GENOMIC DNA]</scope>
    <source>
        <strain evidence="11 12">NIES-3715</strain>
    </source>
</reference>
<dbReference type="PANTHER" id="PTHR12965:SF0">
    <property type="entry name" value="VACUOLAR PROTEIN SORTING-ASSOCIATED PROTEIN 54"/>
    <property type="match status" value="1"/>
</dbReference>
<proteinExistence type="inferred from homology"/>
<feature type="compositionally biased region" description="Basic and acidic residues" evidence="8">
    <location>
        <begin position="1253"/>
        <end position="1266"/>
    </location>
</feature>
<dbReference type="GO" id="GO:0042147">
    <property type="term" value="P:retrograde transport, endosome to Golgi"/>
    <property type="evidence" value="ECO:0007669"/>
    <property type="project" value="InterPro"/>
</dbReference>
<feature type="compositionally biased region" description="Basic and acidic residues" evidence="8">
    <location>
        <begin position="344"/>
        <end position="355"/>
    </location>
</feature>
<feature type="compositionally biased region" description="Basic and acidic residues" evidence="8">
    <location>
        <begin position="1149"/>
        <end position="1164"/>
    </location>
</feature>
<gene>
    <name evidence="11" type="ORF">CTEN210_04749</name>
</gene>
<evidence type="ECO:0000313" key="11">
    <source>
        <dbReference type="EMBL" id="GFH48273.1"/>
    </source>
</evidence>
<feature type="compositionally biased region" description="Acidic residues" evidence="8">
    <location>
        <begin position="1195"/>
        <end position="1211"/>
    </location>
</feature>
<name>A0AAD3H325_9STRA</name>
<dbReference type="Proteomes" id="UP001054902">
    <property type="component" value="Unassembled WGS sequence"/>
</dbReference>
<comment type="similarity">
    <text evidence="2">Belongs to the VPS54 family.</text>
</comment>
<feature type="region of interest" description="Disordered" evidence="8">
    <location>
        <begin position="337"/>
        <end position="372"/>
    </location>
</feature>
<keyword evidence="5" id="KW-0653">Protein transport</keyword>
<keyword evidence="4" id="KW-0813">Transport</keyword>
<evidence type="ECO:0000256" key="6">
    <source>
        <dbReference type="ARBA" id="ARBA00023034"/>
    </source>
</evidence>
<dbReference type="GO" id="GO:0005829">
    <property type="term" value="C:cytosol"/>
    <property type="evidence" value="ECO:0007669"/>
    <property type="project" value="GOC"/>
</dbReference>
<organism evidence="11 12">
    <name type="scientific">Chaetoceros tenuissimus</name>
    <dbReference type="NCBI Taxonomy" id="426638"/>
    <lineage>
        <taxon>Eukaryota</taxon>
        <taxon>Sar</taxon>
        <taxon>Stramenopiles</taxon>
        <taxon>Ochrophyta</taxon>
        <taxon>Bacillariophyta</taxon>
        <taxon>Coscinodiscophyceae</taxon>
        <taxon>Chaetocerotophycidae</taxon>
        <taxon>Chaetocerotales</taxon>
        <taxon>Chaetocerotaceae</taxon>
        <taxon>Chaetoceros</taxon>
    </lineage>
</organism>
<feature type="region of interest" description="Disordered" evidence="8">
    <location>
        <begin position="1149"/>
        <end position="1172"/>
    </location>
</feature>
<feature type="compositionally biased region" description="Low complexity" evidence="8">
    <location>
        <begin position="41"/>
        <end position="58"/>
    </location>
</feature>
<accession>A0AAD3H325</accession>
<feature type="region of interest" description="Disordered" evidence="8">
    <location>
        <begin position="729"/>
        <end position="752"/>
    </location>
</feature>
<sequence>MITSSSTNGTMGDKSSTKKLGSIQNKDNHEISHSGNGSSQLPGPSNLLSSFLPSNNANGSKNSHGNGSVAKEKLIEENYNPNIKNYPISQRKIARQAAKDEAQNVISSLKDMQDHGDIRRNGHSQHYKQMAKRSSMKNSQSVSNENNDRYGQMLDNFNLLGVVTTPRILEQIAAGKANNDVMDYVHNVNGTGNDTSTLSTGTESSISSFIDPSFFSSMSAMSNTLSKEIGSLNSTLYSYSKSYLGTMPYSGNGAVEGFSVNSLSSMSGNLDFEAELNAITGNSSSGGVYPYVFGEDMLKGQIPNEELPPEITDLDLSSVEAYLRKCGAVAERLNLSNIESNGSDDEKQDNAKNEQGESNIEQEENESDPTKGVPEIFFSQYFDLTDPQTFSSLLVLQDTDENELESDDDIIKIQDPTDFTQYLDSIELALLHQVRTKSSSFFRETNRFTHLKSLVASSVQDVQSLRHDLDQIRERSILDAEMVPLMDRRRKDTQMLKKVLDEIENVVEVKTSVGNLIQDGQYLEAVERINLARSLLNGVCSDPNEKKTERHVLKKITALNKIHEQLAQYENLVVMDLSSELVETFLSWNSNSDFLSSISTSSTTPTKVKNTIIALKRCGKVSTMADIYREKLCDTIRVTIKTTVTECALDASKNKEVGGSATIVSLPSKGTSTKGTKKSSIIEGVTSMSFNQFMDCLEMIYENVLGLLKSAAGVNKFCIEEGISFKDDEDREDGNKAESGQSSINPSALSAGADLSHRSVSELLRLRKETHSLISFEEMKKLWDSCLAFTLQLERISGQKAYVLRSTLLAQAKAFVERKHESNMSSLAAALDTERWTQCDVSSERQLSLDRLCSGRAVVSLRDSQALSTGQSEKQPTALVEGKRYRVVWSCLLLIEMILSNVACAAHFQTLATNVVGKVSELLRLFNSRATQLVLGAGAIHSSARLKSINAKHLALVTQCVGVVQSILPHIRAALMSQLPQKQQTLLSDLDKIKKEYAEHHDKVLEKFVSIIGGIVEHSLMSRVALTNFDERAKFEDKSDIQCCPFLEGIVANTSKMHQVLFLLLPTEDLMDVFSRIFAHLDSKVPKIFLSVEAEESSGFSFPENAEGKQRMILEVEQMTRTLNSLKDVRPWDFGAMKFLSRRLGITIESHDDSNDSNKEHDESLDQGNVCADSDSQTMNVLVESNPSPVPQDTIDTDDNIQSEPVQENEDLSSKENVECNDERKSSTISIPEDDQVPTKLVDEDSTQLAESEAEHDVHEDFIKTESDEDIANTNRETLDKQDAENAIVK</sequence>
<keyword evidence="6" id="KW-0333">Golgi apparatus</keyword>
<dbReference type="InterPro" id="IPR012501">
    <property type="entry name" value="Vps54_C"/>
</dbReference>
<evidence type="ECO:0000256" key="8">
    <source>
        <dbReference type="SAM" id="MobiDB-lite"/>
    </source>
</evidence>
<protein>
    <recommendedName>
        <fullName evidence="3">Vacuolar protein sorting-associated protein 54</fullName>
    </recommendedName>
</protein>
<dbReference type="Pfam" id="PF07928">
    <property type="entry name" value="Vps54"/>
    <property type="match status" value="1"/>
</dbReference>
<feature type="domain" description="Vacuolar protein sorting-associated protein 54 C-terminal" evidence="9">
    <location>
        <begin position="883"/>
        <end position="1012"/>
    </location>
</feature>
<feature type="compositionally biased region" description="Polar residues" evidence="8">
    <location>
        <begin position="136"/>
        <end position="145"/>
    </location>
</feature>
<feature type="region of interest" description="Disordered" evidence="8">
    <location>
        <begin position="114"/>
        <end position="148"/>
    </location>
</feature>
<dbReference type="GO" id="GO:0015031">
    <property type="term" value="P:protein transport"/>
    <property type="evidence" value="ECO:0007669"/>
    <property type="project" value="UniProtKB-KW"/>
</dbReference>
<evidence type="ECO:0000256" key="5">
    <source>
        <dbReference type="ARBA" id="ARBA00022927"/>
    </source>
</evidence>
<dbReference type="PANTHER" id="PTHR12965">
    <property type="entry name" value="VACUOLAR PROTEIN SORTING 54"/>
    <property type="match status" value="1"/>
</dbReference>